<keyword evidence="2" id="KW-0731">Sigma factor</keyword>
<gene>
    <name evidence="7" type="ORF">E0L93_10330</name>
</gene>
<dbReference type="SUPFAM" id="SSF88659">
    <property type="entry name" value="Sigma3 and sigma4 domains of RNA polymerase sigma factors"/>
    <property type="match status" value="2"/>
</dbReference>
<proteinExistence type="predicted"/>
<keyword evidence="4" id="KW-0804">Transcription</keyword>
<evidence type="ECO:0000256" key="3">
    <source>
        <dbReference type="ARBA" id="ARBA00023125"/>
    </source>
</evidence>
<evidence type="ECO:0000259" key="6">
    <source>
        <dbReference type="PROSITE" id="PS00715"/>
    </source>
</evidence>
<dbReference type="OrthoDB" id="9809557at2"/>
<comment type="caution">
    <text evidence="7">The sequence shown here is derived from an EMBL/GenBank/DDBJ whole genome shotgun (WGS) entry which is preliminary data.</text>
</comment>
<feature type="region of interest" description="Disordered" evidence="5">
    <location>
        <begin position="314"/>
        <end position="340"/>
    </location>
</feature>
<dbReference type="PRINTS" id="PR00046">
    <property type="entry name" value="SIGMA70FCT"/>
</dbReference>
<dbReference type="Pfam" id="PF04539">
    <property type="entry name" value="Sigma70_r3"/>
    <property type="match status" value="1"/>
</dbReference>
<dbReference type="Pfam" id="PF00140">
    <property type="entry name" value="Sigma70_r1_2"/>
    <property type="match status" value="1"/>
</dbReference>
<dbReference type="InterPro" id="IPR009042">
    <property type="entry name" value="RNA_pol_sigma70_r1_2"/>
</dbReference>
<feature type="region of interest" description="Disordered" evidence="5">
    <location>
        <begin position="20"/>
        <end position="50"/>
    </location>
</feature>
<dbReference type="PANTHER" id="PTHR30603:SF47">
    <property type="entry name" value="RNA POLYMERASE SIGMA FACTOR SIGD, CHLOROPLASTIC"/>
    <property type="match status" value="1"/>
</dbReference>
<evidence type="ECO:0000313" key="8">
    <source>
        <dbReference type="Proteomes" id="UP000295244"/>
    </source>
</evidence>
<dbReference type="InterPro" id="IPR007627">
    <property type="entry name" value="RNA_pol_sigma70_r2"/>
</dbReference>
<dbReference type="NCBIfam" id="TIGR02937">
    <property type="entry name" value="sigma70-ECF"/>
    <property type="match status" value="1"/>
</dbReference>
<evidence type="ECO:0000256" key="1">
    <source>
        <dbReference type="ARBA" id="ARBA00023015"/>
    </source>
</evidence>
<dbReference type="Proteomes" id="UP000295244">
    <property type="component" value="Unassembled WGS sequence"/>
</dbReference>
<dbReference type="Gene3D" id="1.10.601.10">
    <property type="entry name" value="RNA Polymerase Primary Sigma Factor"/>
    <property type="match status" value="1"/>
</dbReference>
<dbReference type="InterPro" id="IPR000943">
    <property type="entry name" value="RNA_pol_sigma70"/>
</dbReference>
<dbReference type="SUPFAM" id="SSF88946">
    <property type="entry name" value="Sigma2 domain of RNA polymerase sigma factors"/>
    <property type="match status" value="1"/>
</dbReference>
<dbReference type="GO" id="GO:0003677">
    <property type="term" value="F:DNA binding"/>
    <property type="evidence" value="ECO:0007669"/>
    <property type="project" value="UniProtKB-KW"/>
</dbReference>
<name>A0A4R1BGD7_9ACTN</name>
<dbReference type="InterPro" id="IPR007630">
    <property type="entry name" value="RNA_pol_sigma70_r4"/>
</dbReference>
<dbReference type="InterPro" id="IPR014284">
    <property type="entry name" value="RNA_pol_sigma-70_dom"/>
</dbReference>
<reference evidence="7 8" key="1">
    <citation type="submission" date="2019-03" db="EMBL/GenBank/DDBJ databases">
        <title>Whole genome sequence of a novel Rubrobacter taiwanensis strain, isolated from Yellowstone National Park.</title>
        <authorList>
            <person name="Freed S."/>
            <person name="Ramaley R.F."/>
            <person name="Kyndt J.A."/>
        </authorList>
    </citation>
    <scope>NUCLEOTIDE SEQUENCE [LARGE SCALE GENOMIC DNA]</scope>
    <source>
        <strain evidence="7 8">Yellowstone</strain>
    </source>
</reference>
<keyword evidence="1" id="KW-0805">Transcription regulation</keyword>
<evidence type="ECO:0000256" key="5">
    <source>
        <dbReference type="SAM" id="MobiDB-lite"/>
    </source>
</evidence>
<dbReference type="InterPro" id="IPR013324">
    <property type="entry name" value="RNA_pol_sigma_r3/r4-like"/>
</dbReference>
<evidence type="ECO:0000256" key="4">
    <source>
        <dbReference type="ARBA" id="ARBA00023163"/>
    </source>
</evidence>
<evidence type="ECO:0000256" key="2">
    <source>
        <dbReference type="ARBA" id="ARBA00023082"/>
    </source>
</evidence>
<protein>
    <submittedName>
        <fullName evidence="7">Sigma-70 family RNA polymerase sigma factor</fullName>
    </submittedName>
</protein>
<dbReference type="AlphaFoldDB" id="A0A4R1BGD7"/>
<dbReference type="CDD" id="cd06171">
    <property type="entry name" value="Sigma70_r4"/>
    <property type="match status" value="1"/>
</dbReference>
<dbReference type="PANTHER" id="PTHR30603">
    <property type="entry name" value="RNA POLYMERASE SIGMA FACTOR RPO"/>
    <property type="match status" value="1"/>
</dbReference>
<dbReference type="Gene3D" id="1.10.10.10">
    <property type="entry name" value="Winged helix-like DNA-binding domain superfamily/Winged helix DNA-binding domain"/>
    <property type="match status" value="2"/>
</dbReference>
<feature type="domain" description="RNA polymerase sigma-70" evidence="6">
    <location>
        <begin position="119"/>
        <end position="132"/>
    </location>
</feature>
<feature type="region of interest" description="Disordered" evidence="5">
    <location>
        <begin position="217"/>
        <end position="236"/>
    </location>
</feature>
<sequence>MRRAGATRCLLDVTADTEVSGAGPGGAERLTVRGSGEAAPAVRAGTSSGRLEHETPGLVAGYLERIGRRGLLTRGGEIALSRRLRRGDKRARRELIERNLRLVVSIAKRYRGMGLPFEDLIQEGNIGLMRAAEKFDPEKGYRFSTYATWWIRQAVGRALHDKGRQIRLPVHAGERVRKVRRAVSELWVELGREPTDEEVAGRLGWTAEKVREAKGILPDATSLDRPASDEEEASRLGDFVVDETASGVPDTVISEMEEERLKAAVERLPEKARYVLVRRYGLDRRDPPTLAELASELGVSRERVRQLQNEAEQLLRSGSKRVPRRAAERDSLDNEEGVSA</sequence>
<keyword evidence="8" id="KW-1185">Reference proteome</keyword>
<organism evidence="7 8">
    <name type="scientific">Rubrobacter taiwanensis</name>
    <dbReference type="NCBI Taxonomy" id="185139"/>
    <lineage>
        <taxon>Bacteria</taxon>
        <taxon>Bacillati</taxon>
        <taxon>Actinomycetota</taxon>
        <taxon>Rubrobacteria</taxon>
        <taxon>Rubrobacterales</taxon>
        <taxon>Rubrobacteraceae</taxon>
        <taxon>Rubrobacter</taxon>
    </lineage>
</organism>
<dbReference type="Pfam" id="PF04545">
    <property type="entry name" value="Sigma70_r4"/>
    <property type="match status" value="1"/>
</dbReference>
<dbReference type="InterPro" id="IPR050239">
    <property type="entry name" value="Sigma-70_RNA_pol_init_factors"/>
</dbReference>
<accession>A0A4R1BGD7</accession>
<dbReference type="InterPro" id="IPR036388">
    <property type="entry name" value="WH-like_DNA-bd_sf"/>
</dbReference>
<dbReference type="InterPro" id="IPR007624">
    <property type="entry name" value="RNA_pol_sigma70_r3"/>
</dbReference>
<keyword evidence="3" id="KW-0238">DNA-binding</keyword>
<dbReference type="InterPro" id="IPR013325">
    <property type="entry name" value="RNA_pol_sigma_r2"/>
</dbReference>
<evidence type="ECO:0000313" key="7">
    <source>
        <dbReference type="EMBL" id="TCJ16243.1"/>
    </source>
</evidence>
<dbReference type="PROSITE" id="PS00715">
    <property type="entry name" value="SIGMA70_1"/>
    <property type="match status" value="1"/>
</dbReference>
<dbReference type="GO" id="GO:0006352">
    <property type="term" value="P:DNA-templated transcription initiation"/>
    <property type="evidence" value="ECO:0007669"/>
    <property type="project" value="InterPro"/>
</dbReference>
<dbReference type="EMBL" id="SKBU01000017">
    <property type="protein sequence ID" value="TCJ16243.1"/>
    <property type="molecule type" value="Genomic_DNA"/>
</dbReference>
<dbReference type="Pfam" id="PF04542">
    <property type="entry name" value="Sigma70_r2"/>
    <property type="match status" value="1"/>
</dbReference>
<dbReference type="GO" id="GO:0016987">
    <property type="term" value="F:sigma factor activity"/>
    <property type="evidence" value="ECO:0007669"/>
    <property type="project" value="UniProtKB-KW"/>
</dbReference>